<comment type="caution">
    <text evidence="2">The sequence shown here is derived from an EMBL/GenBank/DDBJ whole genome shotgun (WGS) entry which is preliminary data.</text>
</comment>
<evidence type="ECO:0000313" key="3">
    <source>
        <dbReference type="Proteomes" id="UP000031036"/>
    </source>
</evidence>
<reference evidence="2 3" key="1">
    <citation type="submission" date="2014-11" db="EMBL/GenBank/DDBJ databases">
        <title>Genetic blueprint of the zoonotic pathogen Toxocara canis.</title>
        <authorList>
            <person name="Zhu X.-Q."/>
            <person name="Korhonen P.K."/>
            <person name="Cai H."/>
            <person name="Young N.D."/>
            <person name="Nejsum P."/>
            <person name="von Samson-Himmelstjerna G."/>
            <person name="Boag P.R."/>
            <person name="Tan P."/>
            <person name="Li Q."/>
            <person name="Min J."/>
            <person name="Yang Y."/>
            <person name="Wang X."/>
            <person name="Fang X."/>
            <person name="Hall R.S."/>
            <person name="Hofmann A."/>
            <person name="Sternberg P.W."/>
            <person name="Jex A.R."/>
            <person name="Gasser R.B."/>
        </authorList>
    </citation>
    <scope>NUCLEOTIDE SEQUENCE [LARGE SCALE GENOMIC DNA]</scope>
    <source>
        <strain evidence="2">PN_DK_2014</strain>
    </source>
</reference>
<keyword evidence="1" id="KW-0732">Signal</keyword>
<sequence length="210" mass="22539">MVVASVFITLIILVNCSRAQMIKQCFCNEVEPCAADYLSHMLPCADQCQNRAAALGANYAALRECIASTQSGVRGATECVWKSIPDSCSRGPPKMIPKRYTQGLKIAIMAEMNSIAQRSGISTSEVGGLLSAGKKLVACMQNCMDKKSGGCMSSTSCQLQLPNDTAFVQLMKQCAIKNGFDTISFRRLCQCIASSGVTKLTSICPRVQIS</sequence>
<dbReference type="STRING" id="6265.A0A0B2UVI5"/>
<proteinExistence type="predicted"/>
<dbReference type="PANTHER" id="PTHR34401">
    <property type="entry name" value="PROTEIN CBG12388-RELATED"/>
    <property type="match status" value="1"/>
</dbReference>
<accession>A0A0B2UVI5</accession>
<organism evidence="2 3">
    <name type="scientific">Toxocara canis</name>
    <name type="common">Canine roundworm</name>
    <dbReference type="NCBI Taxonomy" id="6265"/>
    <lineage>
        <taxon>Eukaryota</taxon>
        <taxon>Metazoa</taxon>
        <taxon>Ecdysozoa</taxon>
        <taxon>Nematoda</taxon>
        <taxon>Chromadorea</taxon>
        <taxon>Rhabditida</taxon>
        <taxon>Spirurina</taxon>
        <taxon>Ascaridomorpha</taxon>
        <taxon>Ascaridoidea</taxon>
        <taxon>Toxocaridae</taxon>
        <taxon>Toxocara</taxon>
    </lineage>
</organism>
<dbReference type="EMBL" id="JPKZ01003130">
    <property type="protein sequence ID" value="KHN73239.1"/>
    <property type="molecule type" value="Genomic_DNA"/>
</dbReference>
<feature type="chain" id="PRO_5002095134" evidence="1">
    <location>
        <begin position="20"/>
        <end position="210"/>
    </location>
</feature>
<dbReference type="AlphaFoldDB" id="A0A0B2UVI5"/>
<dbReference type="PANTHER" id="PTHR34401:SF3">
    <property type="entry name" value="DB DOMAIN-CONTAINING PROTEIN"/>
    <property type="match status" value="1"/>
</dbReference>
<keyword evidence="3" id="KW-1185">Reference proteome</keyword>
<dbReference type="OrthoDB" id="5833681at2759"/>
<evidence type="ECO:0000313" key="2">
    <source>
        <dbReference type="EMBL" id="KHN73239.1"/>
    </source>
</evidence>
<gene>
    <name evidence="2" type="ORF">Tcan_11973</name>
</gene>
<name>A0A0B2UVI5_TOXCA</name>
<dbReference type="OMA" id="CADQCQN"/>
<dbReference type="Proteomes" id="UP000031036">
    <property type="component" value="Unassembled WGS sequence"/>
</dbReference>
<feature type="signal peptide" evidence="1">
    <location>
        <begin position="1"/>
        <end position="19"/>
    </location>
</feature>
<evidence type="ECO:0000256" key="1">
    <source>
        <dbReference type="SAM" id="SignalP"/>
    </source>
</evidence>
<protein>
    <submittedName>
        <fullName evidence="2">Uncharacterized protein</fullName>
    </submittedName>
</protein>